<evidence type="ECO:0000256" key="1">
    <source>
        <dbReference type="SAM" id="Phobius"/>
    </source>
</evidence>
<dbReference type="Proteomes" id="UP000249016">
    <property type="component" value="Unassembled WGS sequence"/>
</dbReference>
<keyword evidence="1" id="KW-1133">Transmembrane helix</keyword>
<dbReference type="EMBL" id="QLII01000003">
    <property type="protein sequence ID" value="RAI73025.1"/>
    <property type="molecule type" value="Genomic_DNA"/>
</dbReference>
<gene>
    <name evidence="2" type="ORF">HMF3257_38570</name>
</gene>
<keyword evidence="3" id="KW-1185">Reference proteome</keyword>
<dbReference type="AlphaFoldDB" id="A0A327NDK3"/>
<proteinExistence type="predicted"/>
<evidence type="ECO:0000313" key="3">
    <source>
        <dbReference type="Proteomes" id="UP000249016"/>
    </source>
</evidence>
<reference evidence="2 3" key="1">
    <citation type="submission" date="2018-06" db="EMBL/GenBank/DDBJ databases">
        <title>Spirosoma sp. HMF3257 Genome sequencing and assembly.</title>
        <authorList>
            <person name="Kang H."/>
            <person name="Cha I."/>
            <person name="Kim H."/>
            <person name="Kang J."/>
            <person name="Joh K."/>
        </authorList>
    </citation>
    <scope>NUCLEOTIDE SEQUENCE [LARGE SCALE GENOMIC DNA]</scope>
    <source>
        <strain evidence="2 3">HMF3257</strain>
    </source>
</reference>
<organism evidence="2 3">
    <name type="scientific">Spirosoma telluris</name>
    <dbReference type="NCBI Taxonomy" id="2183553"/>
    <lineage>
        <taxon>Bacteria</taxon>
        <taxon>Pseudomonadati</taxon>
        <taxon>Bacteroidota</taxon>
        <taxon>Cytophagia</taxon>
        <taxon>Cytophagales</taxon>
        <taxon>Cytophagaceae</taxon>
        <taxon>Spirosoma</taxon>
    </lineage>
</organism>
<comment type="caution">
    <text evidence="2">The sequence shown here is derived from an EMBL/GenBank/DDBJ whole genome shotgun (WGS) entry which is preliminary data.</text>
</comment>
<evidence type="ECO:0000313" key="2">
    <source>
        <dbReference type="EMBL" id="RAI73025.1"/>
    </source>
</evidence>
<keyword evidence="1" id="KW-0472">Membrane</keyword>
<keyword evidence="1" id="KW-0812">Transmembrane</keyword>
<accession>A0A327NDK3</accession>
<sequence length="59" mass="7141">MATKKLRTNGLSTPVTTLPWFEWVVLLTGYLSLYALYQWVEPYVIEVDYMNFLTWFQFR</sequence>
<protein>
    <submittedName>
        <fullName evidence="2">Uncharacterized protein</fullName>
    </submittedName>
</protein>
<feature type="transmembrane region" description="Helical" evidence="1">
    <location>
        <begin position="20"/>
        <end position="40"/>
    </location>
</feature>
<name>A0A327NDK3_9BACT</name>